<dbReference type="InterPro" id="IPR010325">
    <property type="entry name" value="Rhamnogal_lyase"/>
</dbReference>
<dbReference type="CDD" id="cd10320">
    <property type="entry name" value="RGL4_N"/>
    <property type="match status" value="1"/>
</dbReference>
<evidence type="ECO:0000313" key="2">
    <source>
        <dbReference type="EMBL" id="URE35679.1"/>
    </source>
</evidence>
<organism evidence="2 3">
    <name type="scientific">Musa troglodytarum</name>
    <name type="common">fe'i banana</name>
    <dbReference type="NCBI Taxonomy" id="320322"/>
    <lineage>
        <taxon>Eukaryota</taxon>
        <taxon>Viridiplantae</taxon>
        <taxon>Streptophyta</taxon>
        <taxon>Embryophyta</taxon>
        <taxon>Tracheophyta</taxon>
        <taxon>Spermatophyta</taxon>
        <taxon>Magnoliopsida</taxon>
        <taxon>Liliopsida</taxon>
        <taxon>Zingiberales</taxon>
        <taxon>Musaceae</taxon>
        <taxon>Musa</taxon>
    </lineage>
</organism>
<dbReference type="SUPFAM" id="SSF74650">
    <property type="entry name" value="Galactose mutarotase-like"/>
    <property type="match status" value="1"/>
</dbReference>
<dbReference type="Gene3D" id="2.70.98.10">
    <property type="match status" value="1"/>
</dbReference>
<keyword evidence="2" id="KW-0456">Lyase</keyword>
<dbReference type="Proteomes" id="UP001055439">
    <property type="component" value="Chromosome 8"/>
</dbReference>
<feature type="domain" description="Rhamnogalacturonan lyase" evidence="1">
    <location>
        <begin position="361"/>
        <end position="527"/>
    </location>
</feature>
<dbReference type="InterPro" id="IPR014718">
    <property type="entry name" value="GH-type_carb-bd"/>
</dbReference>
<dbReference type="Pfam" id="PF14683">
    <property type="entry name" value="CBM-like"/>
    <property type="match status" value="1"/>
</dbReference>
<dbReference type="OrthoDB" id="2130367at2759"/>
<accession>A0A9E7HT27</accession>
<dbReference type="InterPro" id="IPR011013">
    <property type="entry name" value="Gal_mutarotase_sf_dom"/>
</dbReference>
<sequence>MAPVGVSIRVGDDHVRTSSQLSSSLGRYYRTYVSDCVEEMNVQVVIDNGILQLTLSNPEGLITGVRYNGVDNLLEVLNKEGNRGYWDVVWSEPQGSGTFDVIQGTHFEIIHEDENQVEVSFTRNWDPSLQGKLVPLNIDKRFIMLRGCSGFYTYAIYEHREGWPDFDLAETRVAFKLRKDKFRYMAIADNRQRFMPMPDDRMPNRSQQLAYPEAVLLTNPVNPDIKGEVDDKYQYSCDNKDIKVHGWISFDPPIGFWQITPSDEFRSGGPIKQNLTSHVGPTTLAVFFSAHYSGEDLVPKFRNGEYWKKVFGPVFIYLNSTMDGTDRQLLWDDAKLQTLTQVESWPYEFPVSEDFQKCDQRGSVTGRLLVRDKFRQYGLWERYADLYPGNDLVYSVGVSDFRKDWFFAHVTRKTGENSYEATTWQIKFRVDSVHQTGAYKLRVALASATLSELQVRFNDAMVNPPHFTTRLIGRDNSIARHGIHGLYWLFNIDVQSAWLIQGDNTIYLMQTKSSSPFQGIMYDYIRMEGPPRQ</sequence>
<dbReference type="PANTHER" id="PTHR32018">
    <property type="entry name" value="RHAMNOGALACTURONATE LYASE FAMILY PROTEIN"/>
    <property type="match status" value="1"/>
</dbReference>
<dbReference type="GO" id="GO:0005975">
    <property type="term" value="P:carbohydrate metabolic process"/>
    <property type="evidence" value="ECO:0007669"/>
    <property type="project" value="InterPro"/>
</dbReference>
<keyword evidence="3" id="KW-1185">Reference proteome</keyword>
<proteinExistence type="predicted"/>
<dbReference type="InterPro" id="IPR051850">
    <property type="entry name" value="Polysacch_Lyase_4"/>
</dbReference>
<dbReference type="GO" id="GO:0016829">
    <property type="term" value="F:lyase activity"/>
    <property type="evidence" value="ECO:0007669"/>
    <property type="project" value="UniProtKB-KW"/>
</dbReference>
<dbReference type="PANTHER" id="PTHR32018:SF1">
    <property type="entry name" value="RHAMNOGALACTURONAN ENDOLYASE"/>
    <property type="match status" value="1"/>
</dbReference>
<evidence type="ECO:0000313" key="3">
    <source>
        <dbReference type="Proteomes" id="UP001055439"/>
    </source>
</evidence>
<dbReference type="AlphaFoldDB" id="A0A9E7HT27"/>
<protein>
    <submittedName>
        <fullName evidence="2">Rhamnogalacturonate lyase</fullName>
    </submittedName>
</protein>
<dbReference type="GO" id="GO:0030246">
    <property type="term" value="F:carbohydrate binding"/>
    <property type="evidence" value="ECO:0007669"/>
    <property type="project" value="InterPro"/>
</dbReference>
<dbReference type="CDD" id="cd10317">
    <property type="entry name" value="RGL4_C"/>
    <property type="match status" value="1"/>
</dbReference>
<dbReference type="SUPFAM" id="SSF49785">
    <property type="entry name" value="Galactose-binding domain-like"/>
    <property type="match status" value="1"/>
</dbReference>
<reference evidence="2" key="1">
    <citation type="submission" date="2022-05" db="EMBL/GenBank/DDBJ databases">
        <title>The Musa troglodytarum L. genome provides insights into the mechanism of non-climacteric behaviour and enrichment of carotenoids.</title>
        <authorList>
            <person name="Wang J."/>
        </authorList>
    </citation>
    <scope>NUCLEOTIDE SEQUENCE</scope>
    <source>
        <tissue evidence="2">Leaf</tissue>
    </source>
</reference>
<evidence type="ECO:0000259" key="1">
    <source>
        <dbReference type="Pfam" id="PF14683"/>
    </source>
</evidence>
<gene>
    <name evidence="2" type="ORF">MUK42_34304</name>
</gene>
<dbReference type="InterPro" id="IPR029411">
    <property type="entry name" value="RG-lyase_III"/>
</dbReference>
<dbReference type="Gene3D" id="2.60.120.260">
    <property type="entry name" value="Galactose-binding domain-like"/>
    <property type="match status" value="1"/>
</dbReference>
<name>A0A9E7HT27_9LILI</name>
<dbReference type="EMBL" id="CP097510">
    <property type="protein sequence ID" value="URE35679.1"/>
    <property type="molecule type" value="Genomic_DNA"/>
</dbReference>
<dbReference type="InterPro" id="IPR008979">
    <property type="entry name" value="Galactose-bd-like_sf"/>
</dbReference>
<dbReference type="Pfam" id="PF06045">
    <property type="entry name" value="Rhamnogal_lyase"/>
    <property type="match status" value="1"/>
</dbReference>